<evidence type="ECO:0000313" key="1">
    <source>
        <dbReference type="EMBL" id="KAJ1087665.1"/>
    </source>
</evidence>
<dbReference type="Proteomes" id="UP001066276">
    <property type="component" value="Chromosome 11"/>
</dbReference>
<dbReference type="EMBL" id="JANPWB010000015">
    <property type="protein sequence ID" value="KAJ1087665.1"/>
    <property type="molecule type" value="Genomic_DNA"/>
</dbReference>
<dbReference type="Gene3D" id="1.10.287.3160">
    <property type="match status" value="1"/>
</dbReference>
<keyword evidence="2" id="KW-1185">Reference proteome</keyword>
<dbReference type="AlphaFoldDB" id="A0AAV7LJN3"/>
<name>A0AAV7LJN3_PLEWA</name>
<evidence type="ECO:0000313" key="2">
    <source>
        <dbReference type="Proteomes" id="UP001066276"/>
    </source>
</evidence>
<protein>
    <submittedName>
        <fullName evidence="1">Uncharacterized protein</fullName>
    </submittedName>
</protein>
<accession>A0AAV7LJN3</accession>
<gene>
    <name evidence="1" type="ORF">NDU88_000832</name>
</gene>
<proteinExistence type="predicted"/>
<reference evidence="1" key="1">
    <citation type="journal article" date="2022" name="bioRxiv">
        <title>Sequencing and chromosome-scale assembly of the giantPleurodeles waltlgenome.</title>
        <authorList>
            <person name="Brown T."/>
            <person name="Elewa A."/>
            <person name="Iarovenko S."/>
            <person name="Subramanian E."/>
            <person name="Araus A.J."/>
            <person name="Petzold A."/>
            <person name="Susuki M."/>
            <person name="Suzuki K.-i.T."/>
            <person name="Hayashi T."/>
            <person name="Toyoda A."/>
            <person name="Oliveira C."/>
            <person name="Osipova E."/>
            <person name="Leigh N.D."/>
            <person name="Simon A."/>
            <person name="Yun M.H."/>
        </authorList>
    </citation>
    <scope>NUCLEOTIDE SEQUENCE</scope>
    <source>
        <strain evidence="1">20211129_DDA</strain>
        <tissue evidence="1">Liver</tissue>
    </source>
</reference>
<comment type="caution">
    <text evidence="1">The sequence shown here is derived from an EMBL/GenBank/DDBJ whole genome shotgun (WGS) entry which is preliminary data.</text>
</comment>
<organism evidence="1 2">
    <name type="scientific">Pleurodeles waltl</name>
    <name type="common">Iberian ribbed newt</name>
    <dbReference type="NCBI Taxonomy" id="8319"/>
    <lineage>
        <taxon>Eukaryota</taxon>
        <taxon>Metazoa</taxon>
        <taxon>Chordata</taxon>
        <taxon>Craniata</taxon>
        <taxon>Vertebrata</taxon>
        <taxon>Euteleostomi</taxon>
        <taxon>Amphibia</taxon>
        <taxon>Batrachia</taxon>
        <taxon>Caudata</taxon>
        <taxon>Salamandroidea</taxon>
        <taxon>Salamandridae</taxon>
        <taxon>Pleurodelinae</taxon>
        <taxon>Pleurodeles</taxon>
    </lineage>
</organism>
<sequence length="119" mass="13017">MWDTVAQVLPLIPEEARAIVSQAVADWRDAAKLTIRCGLDTTDSLGRSVATTVALRRHAWLRTSGFSGDVQQSLMDMPFDGTRLFGDKADSALERFKESRATARALGLSTATRPPTVRL</sequence>